<sequence>MDRLLLTLLFVALLVLCVYGMWKGWRRQARAQSVRIPPFPERPAEPGTPLLETPGLYVATTYAGHWQERIVTRGAGLRGPATLRLHDDGIDVDRDGMPGFWIPREAVTGIATGKGMAGKVMGTDSLLIVTWRAGESGDESRSAEAVELDTGFRADDRGVYPKWITQVERDTTAEAGVERTTERIVGGAQA</sequence>
<proteinExistence type="predicted"/>
<evidence type="ECO:0000313" key="3">
    <source>
        <dbReference type="Proteomes" id="UP001500467"/>
    </source>
</evidence>
<keyword evidence="3" id="KW-1185">Reference proteome</keyword>
<feature type="domain" description="PH" evidence="1">
    <location>
        <begin position="36"/>
        <end position="167"/>
    </location>
</feature>
<accession>A0ABP4GDH3</accession>
<name>A0ABP4GDH3_9PSEU</name>
<dbReference type="InterPro" id="IPR057446">
    <property type="entry name" value="PH_bac"/>
</dbReference>
<protein>
    <submittedName>
        <fullName evidence="2">Transporter</fullName>
    </submittedName>
</protein>
<reference evidence="3" key="1">
    <citation type="journal article" date="2019" name="Int. J. Syst. Evol. Microbiol.">
        <title>The Global Catalogue of Microorganisms (GCM) 10K type strain sequencing project: providing services to taxonomists for standard genome sequencing and annotation.</title>
        <authorList>
            <consortium name="The Broad Institute Genomics Platform"/>
            <consortium name="The Broad Institute Genome Sequencing Center for Infectious Disease"/>
            <person name="Wu L."/>
            <person name="Ma J."/>
        </authorList>
    </citation>
    <scope>NUCLEOTIDE SEQUENCE [LARGE SCALE GENOMIC DNA]</scope>
    <source>
        <strain evidence="3">JCM 13022</strain>
    </source>
</reference>
<organism evidence="2 3">
    <name type="scientific">Prauserella alba</name>
    <dbReference type="NCBI Taxonomy" id="176898"/>
    <lineage>
        <taxon>Bacteria</taxon>
        <taxon>Bacillati</taxon>
        <taxon>Actinomycetota</taxon>
        <taxon>Actinomycetes</taxon>
        <taxon>Pseudonocardiales</taxon>
        <taxon>Pseudonocardiaceae</taxon>
        <taxon>Prauserella</taxon>
    </lineage>
</organism>
<evidence type="ECO:0000259" key="1">
    <source>
        <dbReference type="Pfam" id="PF25362"/>
    </source>
</evidence>
<comment type="caution">
    <text evidence="2">The sequence shown here is derived from an EMBL/GenBank/DDBJ whole genome shotgun (WGS) entry which is preliminary data.</text>
</comment>
<gene>
    <name evidence="2" type="ORF">GCM10009675_50110</name>
</gene>
<dbReference type="EMBL" id="BAAALM010000022">
    <property type="protein sequence ID" value="GAA1221244.1"/>
    <property type="molecule type" value="Genomic_DNA"/>
</dbReference>
<dbReference type="Pfam" id="PF25362">
    <property type="entry name" value="bPH_11"/>
    <property type="match status" value="1"/>
</dbReference>
<dbReference type="Proteomes" id="UP001500467">
    <property type="component" value="Unassembled WGS sequence"/>
</dbReference>
<evidence type="ECO:0000313" key="2">
    <source>
        <dbReference type="EMBL" id="GAA1221244.1"/>
    </source>
</evidence>
<dbReference type="RefSeq" id="WP_253859688.1">
    <property type="nucleotide sequence ID" value="NZ_BAAALM010000022.1"/>
</dbReference>